<evidence type="ECO:0000313" key="1">
    <source>
        <dbReference type="EMBL" id="KAI4864866.1"/>
    </source>
</evidence>
<sequence>MVGDFRSYALYSRRGTSPLPSADPSTGISTSPRSSTTPNFTPEACKIVREAQGDSEGPFRDPQPIPRVSPQIYAYPHSASEIPSAYSDRFDEIVNMFRENMSMDGELRKIITHVDYSLRLCGASKETAHPSILVFCRSRDSKQLAHLFGRDYLKKQYRARKTTPKDLWRSWMKKGAEDRSQRPLFHLYLWISPKPHILLGFEDVNIRIESGNGKTPSSPPNTDGDSLTLCGLPISQMPGGHRTATLGCVLRVDSGFYGLTAFHGLRPYVRYIKASSSKTQSKPEKRQSISPEEHLTGGSTIDKETRSLFEEEDCDSLEYDDDVIYDDLTDEDSEGDDGYSNSDSESDCGCSKGNDKEKDNHSYGRTSGEGLQDNTSGKSLEIEGSLKERTSAVVAFMDTCDYAGQDLDWALIHLDQPEQHRPNAFFNSNDPSTITFIQPKAAQLPEQQADVFVLVSPRRVMCGVLQPLPSFLGSIEGTQPSTVWSVIMNGNES</sequence>
<accession>A0ACB9Z0L1</accession>
<keyword evidence="2" id="KW-1185">Reference proteome</keyword>
<dbReference type="Proteomes" id="UP001497700">
    <property type="component" value="Unassembled WGS sequence"/>
</dbReference>
<dbReference type="EMBL" id="MU393480">
    <property type="protein sequence ID" value="KAI4864866.1"/>
    <property type="molecule type" value="Genomic_DNA"/>
</dbReference>
<reference evidence="1 2" key="1">
    <citation type="journal article" date="2022" name="New Phytol.">
        <title>Ecological generalism drives hyperdiversity of secondary metabolite gene clusters in xylarialean endophytes.</title>
        <authorList>
            <person name="Franco M.E.E."/>
            <person name="Wisecaver J.H."/>
            <person name="Arnold A.E."/>
            <person name="Ju Y.M."/>
            <person name="Slot J.C."/>
            <person name="Ahrendt S."/>
            <person name="Moore L.P."/>
            <person name="Eastman K.E."/>
            <person name="Scott K."/>
            <person name="Konkel Z."/>
            <person name="Mondo S.J."/>
            <person name="Kuo A."/>
            <person name="Hayes R.D."/>
            <person name="Haridas S."/>
            <person name="Andreopoulos B."/>
            <person name="Riley R."/>
            <person name="LaButti K."/>
            <person name="Pangilinan J."/>
            <person name="Lipzen A."/>
            <person name="Amirebrahimi M."/>
            <person name="Yan J."/>
            <person name="Adam C."/>
            <person name="Keymanesh K."/>
            <person name="Ng V."/>
            <person name="Louie K."/>
            <person name="Northen T."/>
            <person name="Drula E."/>
            <person name="Henrissat B."/>
            <person name="Hsieh H.M."/>
            <person name="Youens-Clark K."/>
            <person name="Lutzoni F."/>
            <person name="Miadlikowska J."/>
            <person name="Eastwood D.C."/>
            <person name="Hamelin R.C."/>
            <person name="Grigoriev I.V."/>
            <person name="U'Ren J.M."/>
        </authorList>
    </citation>
    <scope>NUCLEOTIDE SEQUENCE [LARGE SCALE GENOMIC DNA]</scope>
    <source>
        <strain evidence="1 2">CBS 119005</strain>
    </source>
</reference>
<evidence type="ECO:0000313" key="2">
    <source>
        <dbReference type="Proteomes" id="UP001497700"/>
    </source>
</evidence>
<proteinExistence type="predicted"/>
<name>A0ACB9Z0L1_9PEZI</name>
<organism evidence="1 2">
    <name type="scientific">Hypoxylon rubiginosum</name>
    <dbReference type="NCBI Taxonomy" id="110542"/>
    <lineage>
        <taxon>Eukaryota</taxon>
        <taxon>Fungi</taxon>
        <taxon>Dikarya</taxon>
        <taxon>Ascomycota</taxon>
        <taxon>Pezizomycotina</taxon>
        <taxon>Sordariomycetes</taxon>
        <taxon>Xylariomycetidae</taxon>
        <taxon>Xylariales</taxon>
        <taxon>Hypoxylaceae</taxon>
        <taxon>Hypoxylon</taxon>
    </lineage>
</organism>
<comment type="caution">
    <text evidence="1">The sequence shown here is derived from an EMBL/GenBank/DDBJ whole genome shotgun (WGS) entry which is preliminary data.</text>
</comment>
<protein>
    <submittedName>
        <fullName evidence="1">Uncharacterized protein</fullName>
    </submittedName>
</protein>
<gene>
    <name evidence="1" type="ORF">F4820DRAFT_323616</name>
</gene>